<comment type="caution">
    <text evidence="2">The sequence shown here is derived from an EMBL/GenBank/DDBJ whole genome shotgun (WGS) entry which is preliminary data.</text>
</comment>
<protein>
    <submittedName>
        <fullName evidence="2">Multisubunit Na+/H+ antiporter MnhG subunit</fullName>
    </submittedName>
</protein>
<feature type="transmembrane region" description="Helical" evidence="1">
    <location>
        <begin position="37"/>
        <end position="60"/>
    </location>
</feature>
<keyword evidence="1" id="KW-0812">Transmembrane</keyword>
<dbReference type="RefSeq" id="WP_183416092.1">
    <property type="nucleotide sequence ID" value="NZ_JACHXA010000003.1"/>
</dbReference>
<dbReference type="PANTHER" id="PTHR15887:SF1">
    <property type="entry name" value="TRANSMEMBRANE PROTEIN 69"/>
    <property type="match status" value="1"/>
</dbReference>
<feature type="transmembrane region" description="Helical" evidence="1">
    <location>
        <begin position="72"/>
        <end position="90"/>
    </location>
</feature>
<dbReference type="InterPro" id="IPR021836">
    <property type="entry name" value="DUF3429"/>
</dbReference>
<dbReference type="PANTHER" id="PTHR15887">
    <property type="entry name" value="TRANSMEMBRANE PROTEIN 69"/>
    <property type="match status" value="1"/>
</dbReference>
<feature type="transmembrane region" description="Helical" evidence="1">
    <location>
        <begin position="96"/>
        <end position="115"/>
    </location>
</feature>
<name>A0A839SWF2_9PROT</name>
<proteinExistence type="predicted"/>
<dbReference type="AlphaFoldDB" id="A0A839SWF2"/>
<dbReference type="Pfam" id="PF11911">
    <property type="entry name" value="DUF3429"/>
    <property type="match status" value="1"/>
</dbReference>
<evidence type="ECO:0000256" key="1">
    <source>
        <dbReference type="SAM" id="Phobius"/>
    </source>
</evidence>
<keyword evidence="1" id="KW-0472">Membrane</keyword>
<feature type="transmembrane region" description="Helical" evidence="1">
    <location>
        <begin position="12"/>
        <end position="31"/>
    </location>
</feature>
<reference evidence="2 3" key="1">
    <citation type="submission" date="2020-08" db="EMBL/GenBank/DDBJ databases">
        <title>Genomic Encyclopedia of Type Strains, Phase III (KMG-III): the genomes of soil and plant-associated and newly described type strains.</title>
        <authorList>
            <person name="Whitman W."/>
        </authorList>
    </citation>
    <scope>NUCLEOTIDE SEQUENCE [LARGE SCALE GENOMIC DNA]</scope>
    <source>
        <strain evidence="2 3">CECT 8803</strain>
    </source>
</reference>
<feature type="transmembrane region" description="Helical" evidence="1">
    <location>
        <begin position="127"/>
        <end position="147"/>
    </location>
</feature>
<organism evidence="2 3">
    <name type="scientific">Limibacillus halophilus</name>
    <dbReference type="NCBI Taxonomy" id="1579333"/>
    <lineage>
        <taxon>Bacteria</taxon>
        <taxon>Pseudomonadati</taxon>
        <taxon>Pseudomonadota</taxon>
        <taxon>Alphaproteobacteria</taxon>
        <taxon>Rhodospirillales</taxon>
        <taxon>Rhodovibrionaceae</taxon>
        <taxon>Limibacillus</taxon>
    </lineage>
</organism>
<evidence type="ECO:0000313" key="3">
    <source>
        <dbReference type="Proteomes" id="UP000581135"/>
    </source>
</evidence>
<evidence type="ECO:0000313" key="2">
    <source>
        <dbReference type="EMBL" id="MBB3065283.1"/>
    </source>
</evidence>
<keyword evidence="1" id="KW-1133">Transmembrane helix</keyword>
<gene>
    <name evidence="2" type="ORF">FHR98_001562</name>
</gene>
<accession>A0A839SWF2</accession>
<keyword evidence="3" id="KW-1185">Reference proteome</keyword>
<dbReference type="Proteomes" id="UP000581135">
    <property type="component" value="Unassembled WGS sequence"/>
</dbReference>
<sequence length="151" mass="16336">MALTEVPRPALTLGVVGLFPFLIGATGSWLLPDPYNFLAAQAGLVYAPVIVTFLGAVHWGYAMADGKSAMSFARLGFSILPALVSWVALLSHPTPALILMAACFSALYLADVRAIQTGRFPAWYRDLRRPLTIVVLLCLLSLLIFSLRMNA</sequence>
<dbReference type="EMBL" id="JACHXA010000003">
    <property type="protein sequence ID" value="MBB3065283.1"/>
    <property type="molecule type" value="Genomic_DNA"/>
</dbReference>